<dbReference type="Proteomes" id="UP000625210">
    <property type="component" value="Unassembled WGS sequence"/>
</dbReference>
<dbReference type="AlphaFoldDB" id="A0A8J2Y8V7"/>
<organism evidence="2 3">
    <name type="scientific">Marinithermofilum abyssi</name>
    <dbReference type="NCBI Taxonomy" id="1571185"/>
    <lineage>
        <taxon>Bacteria</taxon>
        <taxon>Bacillati</taxon>
        <taxon>Bacillota</taxon>
        <taxon>Bacilli</taxon>
        <taxon>Bacillales</taxon>
        <taxon>Thermoactinomycetaceae</taxon>
        <taxon>Marinithermofilum</taxon>
    </lineage>
</organism>
<dbReference type="Pfam" id="PF12323">
    <property type="entry name" value="HTH_OrfB_IS605"/>
    <property type="match status" value="1"/>
</dbReference>
<feature type="domain" description="Transposase putative helix-turn-helix" evidence="1">
    <location>
        <begin position="1"/>
        <end position="44"/>
    </location>
</feature>
<gene>
    <name evidence="2" type="ORF">GCM10011571_09060</name>
</gene>
<protein>
    <recommendedName>
        <fullName evidence="1">Transposase putative helix-turn-helix domain-containing protein</fullName>
    </recommendedName>
</protein>
<accession>A0A8J2Y8V7</accession>
<sequence length="208" mass="24718">MMRTYKFKLEPKKEQIEKIEWTLGMCRWLYNSMLEQRKFAYKRRDITLTYHKQAIELPKLKKEIPEFKEIHSQVLQDVAKRLDKAFQAFFRRVQHGVKPGYPRFQGKNRYDSFTYPQLGFKIEGKFLKLSKIGNVRVKLHRQIEGRAKLAPSGGKTVSTTLVSRARWKRSLQVPISEWEWIWGSNILLLPLMRSISTTPSIFVKRKES</sequence>
<dbReference type="EMBL" id="BMHQ01000003">
    <property type="protein sequence ID" value="GGE09936.1"/>
    <property type="molecule type" value="Genomic_DNA"/>
</dbReference>
<reference evidence="2" key="1">
    <citation type="journal article" date="2014" name="Int. J. Syst. Evol. Microbiol.">
        <title>Complete genome sequence of Corynebacterium casei LMG S-19264T (=DSM 44701T), isolated from a smear-ripened cheese.</title>
        <authorList>
            <consortium name="US DOE Joint Genome Institute (JGI-PGF)"/>
            <person name="Walter F."/>
            <person name="Albersmeier A."/>
            <person name="Kalinowski J."/>
            <person name="Ruckert C."/>
        </authorList>
    </citation>
    <scope>NUCLEOTIDE SEQUENCE</scope>
    <source>
        <strain evidence="2">CGMCC 1.15179</strain>
    </source>
</reference>
<keyword evidence="3" id="KW-1185">Reference proteome</keyword>
<evidence type="ECO:0000313" key="3">
    <source>
        <dbReference type="Proteomes" id="UP000625210"/>
    </source>
</evidence>
<comment type="caution">
    <text evidence="2">The sequence shown here is derived from an EMBL/GenBank/DDBJ whole genome shotgun (WGS) entry which is preliminary data.</text>
</comment>
<evidence type="ECO:0000259" key="1">
    <source>
        <dbReference type="Pfam" id="PF12323"/>
    </source>
</evidence>
<dbReference type="InterPro" id="IPR021027">
    <property type="entry name" value="Transposase_put_HTH"/>
</dbReference>
<proteinExistence type="predicted"/>
<reference evidence="2" key="2">
    <citation type="submission" date="2020-09" db="EMBL/GenBank/DDBJ databases">
        <authorList>
            <person name="Sun Q."/>
            <person name="Zhou Y."/>
        </authorList>
    </citation>
    <scope>NUCLEOTIDE SEQUENCE</scope>
    <source>
        <strain evidence="2">CGMCC 1.15179</strain>
    </source>
</reference>
<evidence type="ECO:0000313" key="2">
    <source>
        <dbReference type="EMBL" id="GGE09936.1"/>
    </source>
</evidence>
<name>A0A8J2Y8V7_9BACL</name>